<protein>
    <submittedName>
        <fullName evidence="7">Glyoxylase, beta-lactamase superfamily II</fullName>
    </submittedName>
</protein>
<evidence type="ECO:0000256" key="3">
    <source>
        <dbReference type="ARBA" id="ARBA00022723"/>
    </source>
</evidence>
<evidence type="ECO:0000256" key="1">
    <source>
        <dbReference type="ARBA" id="ARBA00001947"/>
    </source>
</evidence>
<dbReference type="RefSeq" id="WP_048351019.1">
    <property type="nucleotide sequence ID" value="NZ_CP049044.1"/>
</dbReference>
<dbReference type="Gene3D" id="3.60.15.10">
    <property type="entry name" value="Ribonuclease Z/Hydroxyacylglutathione hydrolase-like"/>
    <property type="match status" value="1"/>
</dbReference>
<dbReference type="GeneID" id="96619560"/>
<comment type="cofactor">
    <cofactor evidence="1">
        <name>Zn(2+)</name>
        <dbReference type="ChEBI" id="CHEBI:29105"/>
    </cofactor>
</comment>
<keyword evidence="3" id="KW-0479">Metal-binding</keyword>
<evidence type="ECO:0000259" key="6">
    <source>
        <dbReference type="SMART" id="SM00849"/>
    </source>
</evidence>
<evidence type="ECO:0000256" key="5">
    <source>
        <dbReference type="ARBA" id="ARBA00022833"/>
    </source>
</evidence>
<dbReference type="CDD" id="cd07729">
    <property type="entry name" value="AHL_lactonase_MBL-fold"/>
    <property type="match status" value="1"/>
</dbReference>
<feature type="domain" description="Metallo-beta-lactamase" evidence="6">
    <location>
        <begin position="39"/>
        <end position="239"/>
    </location>
</feature>
<keyword evidence="4" id="KW-0378">Hydrolase</keyword>
<dbReference type="Proteomes" id="UP000182058">
    <property type="component" value="Chromosome I"/>
</dbReference>
<sequence>MSALPCYEVFAIRYATVARKRHENFISSTDPHDGPMPMDYFVWLIRGNGKCVLVDTGFNQLTADKRQRQLLRCPIGALEGLEIQAEQLQDVIITHMHYDHAGNIDLLPSARFHVQSAEISFATGRYMLYPPLRHSFNVEDVVNIVRGVYQQRVVFHDGNSELYPGIELVKVGGHTAGLQVVRVHTDRGWIVLASDASHYYANLEQDSPFPIVLNVGEMLDGYRTLLNLVPSPDHVIPGHDPLVRQHYPIYGSEDADIVALHIPPLMNLGTKHGRC</sequence>
<evidence type="ECO:0000256" key="4">
    <source>
        <dbReference type="ARBA" id="ARBA00022801"/>
    </source>
</evidence>
<keyword evidence="5" id="KW-0862">Zinc</keyword>
<dbReference type="InterPro" id="IPR036866">
    <property type="entry name" value="RibonucZ/Hydroxyglut_hydro"/>
</dbReference>
<gene>
    <name evidence="7" type="ORF">SAMN04490201_1899</name>
</gene>
<dbReference type="InterPro" id="IPR001279">
    <property type="entry name" value="Metallo-B-lactamas"/>
</dbReference>
<comment type="similarity">
    <text evidence="2">Belongs to the metallo-beta-lactamase superfamily.</text>
</comment>
<dbReference type="InterPro" id="IPR051013">
    <property type="entry name" value="MBL_superfamily_lactonases"/>
</dbReference>
<dbReference type="PANTHER" id="PTHR42978">
    <property type="entry name" value="QUORUM-QUENCHING LACTONASE YTNP-RELATED-RELATED"/>
    <property type="match status" value="1"/>
</dbReference>
<evidence type="ECO:0000313" key="8">
    <source>
        <dbReference type="Proteomes" id="UP000182058"/>
    </source>
</evidence>
<reference evidence="7 8" key="1">
    <citation type="submission" date="2016-10" db="EMBL/GenBank/DDBJ databases">
        <authorList>
            <person name="Varghese N."/>
            <person name="Submissions S."/>
        </authorList>
    </citation>
    <scope>NUCLEOTIDE SEQUENCE [LARGE SCALE GENOMIC DNA]</scope>
    <source>
        <strain evidence="7 8">BS3667</strain>
    </source>
</reference>
<dbReference type="SUPFAM" id="SSF56281">
    <property type="entry name" value="Metallo-hydrolase/oxidoreductase"/>
    <property type="match status" value="1"/>
</dbReference>
<dbReference type="Pfam" id="PF00753">
    <property type="entry name" value="Lactamase_B"/>
    <property type="match status" value="1"/>
</dbReference>
<keyword evidence="8" id="KW-1185">Reference proteome</keyword>
<dbReference type="PANTHER" id="PTHR42978:SF7">
    <property type="entry name" value="METALLO-HYDROLASE RV2300C-RELATED"/>
    <property type="match status" value="1"/>
</dbReference>
<dbReference type="EMBL" id="LT629795">
    <property type="protein sequence ID" value="SDU47715.1"/>
    <property type="molecule type" value="Genomic_DNA"/>
</dbReference>
<dbReference type="SMART" id="SM00849">
    <property type="entry name" value="Lactamase_B"/>
    <property type="match status" value="1"/>
</dbReference>
<evidence type="ECO:0000256" key="2">
    <source>
        <dbReference type="ARBA" id="ARBA00007749"/>
    </source>
</evidence>
<accession>A0ABY0VPV5</accession>
<name>A0ABY0VPV5_9PSED</name>
<proteinExistence type="inferred from homology"/>
<organism evidence="7 8">
    <name type="scientific">Pseudomonas psychrophila</name>
    <dbReference type="NCBI Taxonomy" id="122355"/>
    <lineage>
        <taxon>Bacteria</taxon>
        <taxon>Pseudomonadati</taxon>
        <taxon>Pseudomonadota</taxon>
        <taxon>Gammaproteobacteria</taxon>
        <taxon>Pseudomonadales</taxon>
        <taxon>Pseudomonadaceae</taxon>
        <taxon>Pseudomonas</taxon>
    </lineage>
</organism>
<evidence type="ECO:0000313" key="7">
    <source>
        <dbReference type="EMBL" id="SDU47715.1"/>
    </source>
</evidence>